<accession>A0ABN9W282</accession>
<comment type="caution">
    <text evidence="3">The sequence shown here is derived from an EMBL/GenBank/DDBJ whole genome shotgun (WGS) entry which is preliminary data.</text>
</comment>
<dbReference type="Gene3D" id="3.40.50.150">
    <property type="entry name" value="Vaccinia Virus protein VP39"/>
    <property type="match status" value="1"/>
</dbReference>
<keyword evidence="1" id="KW-0175">Coiled coil</keyword>
<dbReference type="InterPro" id="IPR029063">
    <property type="entry name" value="SAM-dependent_MTases_sf"/>
</dbReference>
<evidence type="ECO:0000256" key="1">
    <source>
        <dbReference type="SAM" id="Coils"/>
    </source>
</evidence>
<sequence length="537" mass="58742">MPQRARARTGARRGLPCAAVCLALRWGVATAEAERQRAAEAAGFAEAAPEIFALAADDVRGWRSLISAMVKPATYHVPHRRHAKNTLNESMADFRLGAGSLHGALLDADVLALFGDHLSASREMLLECGGGPCFKAPLRSATGQACTVGITPGRPTCETADPELCFQTLMPLLQRAVVQAQKRLQELQTKLRAAELANSAQAPQLLWQSRAPPRSGHALAANRLVDELLGFFLAVLERMDYNPRLAACLGTPVGQEIRKAVVAALEHRDVVERQLRALRWNLATKSLVEGRHGWHSMFSRMASEVSEQAHWLVWRLLQLPVHVQLLRDQRGQAEALRLLPTELEEGAEQEYGLLAREAMYMGAAFDSAEPDRGLLRFMLAEVLRKGDRVCDLGAFVGRYAAWLNDTGLVTAHAYDAAPGIEQHTQGRVRHANLVDPSLDVGQCDVSLCLEVLEHISKQGEAPALRNLGRHSGRALVASWALPDTPAVGHVNTKSAVESREAIERATGLRQDETLTRAARAASEVSWIRESVAVFLRH</sequence>
<dbReference type="Proteomes" id="UP001189429">
    <property type="component" value="Unassembled WGS sequence"/>
</dbReference>
<evidence type="ECO:0000256" key="2">
    <source>
        <dbReference type="SAM" id="SignalP"/>
    </source>
</evidence>
<reference evidence="3" key="1">
    <citation type="submission" date="2023-10" db="EMBL/GenBank/DDBJ databases">
        <authorList>
            <person name="Chen Y."/>
            <person name="Shah S."/>
            <person name="Dougan E. K."/>
            <person name="Thang M."/>
            <person name="Chan C."/>
        </authorList>
    </citation>
    <scope>NUCLEOTIDE SEQUENCE [LARGE SCALE GENOMIC DNA]</scope>
</reference>
<dbReference type="SUPFAM" id="SSF53335">
    <property type="entry name" value="S-adenosyl-L-methionine-dependent methyltransferases"/>
    <property type="match status" value="1"/>
</dbReference>
<keyword evidence="4" id="KW-1185">Reference proteome</keyword>
<feature type="signal peptide" evidence="2">
    <location>
        <begin position="1"/>
        <end position="33"/>
    </location>
</feature>
<evidence type="ECO:0008006" key="5">
    <source>
        <dbReference type="Google" id="ProtNLM"/>
    </source>
</evidence>
<feature type="coiled-coil region" evidence="1">
    <location>
        <begin position="170"/>
        <end position="197"/>
    </location>
</feature>
<feature type="chain" id="PRO_5046575269" description="Methyltransferase type 11 domain-containing protein" evidence="2">
    <location>
        <begin position="34"/>
        <end position="537"/>
    </location>
</feature>
<gene>
    <name evidence="3" type="ORF">PCOR1329_LOCUS63368</name>
</gene>
<name>A0ABN9W282_9DINO</name>
<proteinExistence type="predicted"/>
<keyword evidence="2" id="KW-0732">Signal</keyword>
<evidence type="ECO:0000313" key="3">
    <source>
        <dbReference type="EMBL" id="CAK0880146.1"/>
    </source>
</evidence>
<dbReference type="EMBL" id="CAUYUJ010018044">
    <property type="protein sequence ID" value="CAK0880146.1"/>
    <property type="molecule type" value="Genomic_DNA"/>
</dbReference>
<organism evidence="3 4">
    <name type="scientific">Prorocentrum cordatum</name>
    <dbReference type="NCBI Taxonomy" id="2364126"/>
    <lineage>
        <taxon>Eukaryota</taxon>
        <taxon>Sar</taxon>
        <taxon>Alveolata</taxon>
        <taxon>Dinophyceae</taxon>
        <taxon>Prorocentrales</taxon>
        <taxon>Prorocentraceae</taxon>
        <taxon>Prorocentrum</taxon>
    </lineage>
</organism>
<protein>
    <recommendedName>
        <fullName evidence="5">Methyltransferase type 11 domain-containing protein</fullName>
    </recommendedName>
</protein>
<evidence type="ECO:0000313" key="4">
    <source>
        <dbReference type="Proteomes" id="UP001189429"/>
    </source>
</evidence>